<dbReference type="InterPro" id="IPR002108">
    <property type="entry name" value="ADF-H"/>
</dbReference>
<evidence type="ECO:0000313" key="5">
    <source>
        <dbReference type="Proteomes" id="UP000825935"/>
    </source>
</evidence>
<protein>
    <recommendedName>
        <fullName evidence="3">ADF-H domain-containing protein</fullName>
    </recommendedName>
</protein>
<dbReference type="EMBL" id="CM035432">
    <property type="protein sequence ID" value="KAH7294555.1"/>
    <property type="molecule type" value="Genomic_DNA"/>
</dbReference>
<dbReference type="SUPFAM" id="SSF55753">
    <property type="entry name" value="Actin depolymerizing proteins"/>
    <property type="match status" value="1"/>
</dbReference>
<gene>
    <name evidence="4" type="ORF">KP509_27G007200</name>
</gene>
<dbReference type="GO" id="GO:0003779">
    <property type="term" value="F:actin binding"/>
    <property type="evidence" value="ECO:0007669"/>
    <property type="project" value="UniProtKB-KW"/>
</dbReference>
<dbReference type="AlphaFoldDB" id="A0A8T2RG70"/>
<dbReference type="PROSITE" id="PS51263">
    <property type="entry name" value="ADF_H"/>
    <property type="match status" value="1"/>
</dbReference>
<dbReference type="Gene3D" id="3.40.20.10">
    <property type="entry name" value="Severin"/>
    <property type="match status" value="1"/>
</dbReference>
<feature type="domain" description="ADF-H" evidence="3">
    <location>
        <begin position="6"/>
        <end position="64"/>
    </location>
</feature>
<dbReference type="PANTHER" id="PTHR11913">
    <property type="entry name" value="COFILIN-RELATED"/>
    <property type="match status" value="1"/>
</dbReference>
<dbReference type="OrthoDB" id="10249245at2759"/>
<dbReference type="InterPro" id="IPR029006">
    <property type="entry name" value="ADF-H/Gelsolin-like_dom_sf"/>
</dbReference>
<reference evidence="4 5" key="1">
    <citation type="submission" date="2021-08" db="EMBL/GenBank/DDBJ databases">
        <title>WGS assembly of Ceratopteris richardii.</title>
        <authorList>
            <person name="Marchant D.B."/>
            <person name="Chen G."/>
            <person name="Jenkins J."/>
            <person name="Shu S."/>
            <person name="Leebens-Mack J."/>
            <person name="Grimwood J."/>
            <person name="Schmutz J."/>
            <person name="Soltis P."/>
            <person name="Soltis D."/>
            <person name="Chen Z.-H."/>
        </authorList>
    </citation>
    <scope>NUCLEOTIDE SEQUENCE [LARGE SCALE GENOMIC DNA]</scope>
    <source>
        <strain evidence="4">Whitten #5841</strain>
        <tissue evidence="4">Leaf</tissue>
    </source>
</reference>
<keyword evidence="2" id="KW-0009">Actin-binding</keyword>
<dbReference type="GO" id="GO:0030042">
    <property type="term" value="P:actin filament depolymerization"/>
    <property type="evidence" value="ECO:0007669"/>
    <property type="project" value="InterPro"/>
</dbReference>
<organism evidence="4 5">
    <name type="scientific">Ceratopteris richardii</name>
    <name type="common">Triangle waterfern</name>
    <dbReference type="NCBI Taxonomy" id="49495"/>
    <lineage>
        <taxon>Eukaryota</taxon>
        <taxon>Viridiplantae</taxon>
        <taxon>Streptophyta</taxon>
        <taxon>Embryophyta</taxon>
        <taxon>Tracheophyta</taxon>
        <taxon>Polypodiopsida</taxon>
        <taxon>Polypodiidae</taxon>
        <taxon>Polypodiales</taxon>
        <taxon>Pteridineae</taxon>
        <taxon>Pteridaceae</taxon>
        <taxon>Parkerioideae</taxon>
        <taxon>Ceratopteris</taxon>
    </lineage>
</organism>
<keyword evidence="5" id="KW-1185">Reference proteome</keyword>
<name>A0A8T2RG70_CERRI</name>
<accession>A0A8T2RG70</accession>
<dbReference type="Proteomes" id="UP000825935">
    <property type="component" value="Chromosome 27"/>
</dbReference>
<dbReference type="GO" id="GO:0015629">
    <property type="term" value="C:actin cytoskeleton"/>
    <property type="evidence" value="ECO:0007669"/>
    <property type="project" value="InterPro"/>
</dbReference>
<evidence type="ECO:0000256" key="1">
    <source>
        <dbReference type="ARBA" id="ARBA00006844"/>
    </source>
</evidence>
<evidence type="ECO:0000256" key="2">
    <source>
        <dbReference type="ARBA" id="ARBA00023203"/>
    </source>
</evidence>
<dbReference type="OMA" id="MVVEDEC"/>
<dbReference type="Pfam" id="PF00241">
    <property type="entry name" value="Cofilin_ADF"/>
    <property type="match status" value="1"/>
</dbReference>
<comment type="similarity">
    <text evidence="1">Belongs to the actin-binding proteins ADF family.</text>
</comment>
<sequence length="64" mass="7214">MANAASGMVVEDECKLKFLELKSKRTHCFSLYKIDDKLNKIVVDKLGGPDENFNAFTSSFPEKD</sequence>
<dbReference type="InterPro" id="IPR017904">
    <property type="entry name" value="ADF/Cofilin"/>
</dbReference>
<evidence type="ECO:0000313" key="4">
    <source>
        <dbReference type="EMBL" id="KAH7294555.1"/>
    </source>
</evidence>
<evidence type="ECO:0000259" key="3">
    <source>
        <dbReference type="PROSITE" id="PS51263"/>
    </source>
</evidence>
<comment type="caution">
    <text evidence="4">The sequence shown here is derived from an EMBL/GenBank/DDBJ whole genome shotgun (WGS) entry which is preliminary data.</text>
</comment>
<proteinExistence type="inferred from homology"/>